<feature type="non-terminal residue" evidence="1">
    <location>
        <position position="1"/>
    </location>
</feature>
<protein>
    <submittedName>
        <fullName evidence="1">Uncharacterized protein</fullName>
    </submittedName>
</protein>
<evidence type="ECO:0000313" key="2">
    <source>
        <dbReference type="Proteomes" id="UP000266841"/>
    </source>
</evidence>
<accession>K0TJI1</accession>
<reference evidence="1 2" key="1">
    <citation type="journal article" date="2012" name="Genome Biol.">
        <title>Genome and low-iron response of an oceanic diatom adapted to chronic iron limitation.</title>
        <authorList>
            <person name="Lommer M."/>
            <person name="Specht M."/>
            <person name="Roy A.S."/>
            <person name="Kraemer L."/>
            <person name="Andreson R."/>
            <person name="Gutowska M.A."/>
            <person name="Wolf J."/>
            <person name="Bergner S.V."/>
            <person name="Schilhabel M.B."/>
            <person name="Klostermeier U.C."/>
            <person name="Beiko R.G."/>
            <person name="Rosenstiel P."/>
            <person name="Hippler M."/>
            <person name="Laroche J."/>
        </authorList>
    </citation>
    <scope>NUCLEOTIDE SEQUENCE [LARGE SCALE GENOMIC DNA]</scope>
    <source>
        <strain evidence="1 2">CCMP1005</strain>
    </source>
</reference>
<dbReference type="EMBL" id="AGNL01001051">
    <property type="protein sequence ID" value="EJK77299.1"/>
    <property type="molecule type" value="Genomic_DNA"/>
</dbReference>
<evidence type="ECO:0000313" key="1">
    <source>
        <dbReference type="EMBL" id="EJK77299.1"/>
    </source>
</evidence>
<gene>
    <name evidence="1" type="ORF">THAOC_00876</name>
</gene>
<name>K0TJI1_THAOC</name>
<dbReference type="AlphaFoldDB" id="K0TJI1"/>
<organism evidence="1 2">
    <name type="scientific">Thalassiosira oceanica</name>
    <name type="common">Marine diatom</name>
    <dbReference type="NCBI Taxonomy" id="159749"/>
    <lineage>
        <taxon>Eukaryota</taxon>
        <taxon>Sar</taxon>
        <taxon>Stramenopiles</taxon>
        <taxon>Ochrophyta</taxon>
        <taxon>Bacillariophyta</taxon>
        <taxon>Coscinodiscophyceae</taxon>
        <taxon>Thalassiosirophycidae</taxon>
        <taxon>Thalassiosirales</taxon>
        <taxon>Thalassiosiraceae</taxon>
        <taxon>Thalassiosira</taxon>
    </lineage>
</organism>
<proteinExistence type="predicted"/>
<sequence length="66" mass="7598">TPIFTIPIDVSRFDVRDDEPDDEEIREVVRARLKNGRVSGASQLRAEDVKGWLRGMEDEEDPREEG</sequence>
<comment type="caution">
    <text evidence="1">The sequence shown here is derived from an EMBL/GenBank/DDBJ whole genome shotgun (WGS) entry which is preliminary data.</text>
</comment>
<keyword evidence="2" id="KW-1185">Reference proteome</keyword>
<dbReference type="Proteomes" id="UP000266841">
    <property type="component" value="Unassembled WGS sequence"/>
</dbReference>